<evidence type="ECO:0000256" key="6">
    <source>
        <dbReference type="ARBA" id="ARBA00022592"/>
    </source>
</evidence>
<keyword evidence="13" id="KW-1185">Reference proteome</keyword>
<feature type="transmembrane region" description="Helical" evidence="10">
    <location>
        <begin position="252"/>
        <end position="275"/>
    </location>
</feature>
<dbReference type="RefSeq" id="WP_378163581.1">
    <property type="nucleotide sequence ID" value="NZ_JBHSBU010000001.1"/>
</dbReference>
<gene>
    <name evidence="12" type="primary">pstA</name>
    <name evidence="12" type="ORF">ACFOW7_09720</name>
</gene>
<evidence type="ECO:0000313" key="12">
    <source>
        <dbReference type="EMBL" id="MFC4159624.1"/>
    </source>
</evidence>
<dbReference type="EMBL" id="JBHSBU010000001">
    <property type="protein sequence ID" value="MFC4159624.1"/>
    <property type="molecule type" value="Genomic_DNA"/>
</dbReference>
<evidence type="ECO:0000256" key="8">
    <source>
        <dbReference type="ARBA" id="ARBA00022989"/>
    </source>
</evidence>
<keyword evidence="7 10" id="KW-0812">Transmembrane</keyword>
<keyword evidence="5 10" id="KW-1003">Cell membrane</keyword>
<evidence type="ECO:0000256" key="1">
    <source>
        <dbReference type="ARBA" id="ARBA00004651"/>
    </source>
</evidence>
<evidence type="ECO:0000256" key="9">
    <source>
        <dbReference type="ARBA" id="ARBA00023136"/>
    </source>
</evidence>
<dbReference type="InterPro" id="IPR000515">
    <property type="entry name" value="MetI-like"/>
</dbReference>
<dbReference type="Proteomes" id="UP001595791">
    <property type="component" value="Unassembled WGS sequence"/>
</dbReference>
<comment type="similarity">
    <text evidence="2 10">Belongs to the binding-protein-dependent transport system permease family. CysTW subfamily.</text>
</comment>
<dbReference type="Pfam" id="PF00528">
    <property type="entry name" value="BPD_transp_1"/>
    <property type="match status" value="1"/>
</dbReference>
<feature type="transmembrane region" description="Helical" evidence="10">
    <location>
        <begin position="12"/>
        <end position="36"/>
    </location>
</feature>
<evidence type="ECO:0000313" key="13">
    <source>
        <dbReference type="Proteomes" id="UP001595791"/>
    </source>
</evidence>
<comment type="caution">
    <text evidence="12">The sequence shown here is derived from an EMBL/GenBank/DDBJ whole genome shotgun (WGS) entry which is preliminary data.</text>
</comment>
<keyword evidence="9 10" id="KW-0472">Membrane</keyword>
<evidence type="ECO:0000256" key="2">
    <source>
        <dbReference type="ARBA" id="ARBA00007069"/>
    </source>
</evidence>
<keyword evidence="8 10" id="KW-1133">Transmembrane helix</keyword>
<dbReference type="InterPro" id="IPR035906">
    <property type="entry name" value="MetI-like_sf"/>
</dbReference>
<evidence type="ECO:0000256" key="4">
    <source>
        <dbReference type="ARBA" id="ARBA00022448"/>
    </source>
</evidence>
<dbReference type="SUPFAM" id="SSF161098">
    <property type="entry name" value="MetI-like"/>
    <property type="match status" value="1"/>
</dbReference>
<feature type="transmembrane region" description="Helical" evidence="10">
    <location>
        <begin position="68"/>
        <end position="96"/>
    </location>
</feature>
<feature type="transmembrane region" description="Helical" evidence="10">
    <location>
        <begin position="108"/>
        <end position="130"/>
    </location>
</feature>
<dbReference type="PANTHER" id="PTHR42922:SF1">
    <property type="entry name" value="PHOSPHATE TRANSPORT SYSTEM PERMEASE PROTEIN PSTA"/>
    <property type="match status" value="1"/>
</dbReference>
<dbReference type="Gene3D" id="1.10.3720.10">
    <property type="entry name" value="MetI-like"/>
    <property type="match status" value="1"/>
</dbReference>
<dbReference type="InterPro" id="IPR051408">
    <property type="entry name" value="Phosphate_transprt_permease"/>
</dbReference>
<sequence>MNSALYTRRRLVNYFNLGMSMFAMLFGLFWLGWILYTLLQNGFSAVNLAVFTQTTPAPGSAGGLANAIIGSLAMALIGTLIGTPIGILAGTYLAEFGQRGWLAPTTRFINDILLSAPSIVIGLFVYTLYVKQVKHYSGWAGSLALALIVIPVVLRTTENMLRLVPNSMREAAAALGAPRWKMIVSVTLRASRAGILTGILLAVARISGETAPLLFTAFNNQFWSVNMNEPIANLPYVIFQFAMSPYEDWKQLAWAGALIITLSVLGLNVLARVLLKQEKTH</sequence>
<dbReference type="CDD" id="cd06261">
    <property type="entry name" value="TM_PBP2"/>
    <property type="match status" value="1"/>
</dbReference>
<evidence type="ECO:0000256" key="7">
    <source>
        <dbReference type="ARBA" id="ARBA00022692"/>
    </source>
</evidence>
<evidence type="ECO:0000256" key="5">
    <source>
        <dbReference type="ARBA" id="ARBA00022475"/>
    </source>
</evidence>
<protein>
    <recommendedName>
        <fullName evidence="3 10">Phosphate transport system permease protein PstA</fullName>
    </recommendedName>
</protein>
<accession>A0ABV8MNZ4</accession>
<keyword evidence="6" id="KW-0592">Phosphate transport</keyword>
<dbReference type="PROSITE" id="PS50928">
    <property type="entry name" value="ABC_TM1"/>
    <property type="match status" value="1"/>
</dbReference>
<evidence type="ECO:0000259" key="11">
    <source>
        <dbReference type="PROSITE" id="PS50928"/>
    </source>
</evidence>
<keyword evidence="4" id="KW-0813">Transport</keyword>
<name>A0ABV8MNZ4_9NEIS</name>
<dbReference type="InterPro" id="IPR005672">
    <property type="entry name" value="Phosphate_PstA"/>
</dbReference>
<dbReference type="NCBIfam" id="TIGR00974">
    <property type="entry name" value="3a0107s02c"/>
    <property type="match status" value="1"/>
</dbReference>
<feature type="transmembrane region" description="Helical" evidence="10">
    <location>
        <begin position="136"/>
        <end position="154"/>
    </location>
</feature>
<proteinExistence type="inferred from homology"/>
<reference evidence="13" key="1">
    <citation type="journal article" date="2019" name="Int. J. Syst. Evol. Microbiol.">
        <title>The Global Catalogue of Microorganisms (GCM) 10K type strain sequencing project: providing services to taxonomists for standard genome sequencing and annotation.</title>
        <authorList>
            <consortium name="The Broad Institute Genomics Platform"/>
            <consortium name="The Broad Institute Genome Sequencing Center for Infectious Disease"/>
            <person name="Wu L."/>
            <person name="Ma J."/>
        </authorList>
    </citation>
    <scope>NUCLEOTIDE SEQUENCE [LARGE SCALE GENOMIC DNA]</scope>
    <source>
        <strain evidence="13">LMG 29894</strain>
    </source>
</reference>
<evidence type="ECO:0000256" key="10">
    <source>
        <dbReference type="RuleBase" id="RU363043"/>
    </source>
</evidence>
<comment type="subcellular location">
    <subcellularLocation>
        <location evidence="10">Cell inner membrane</location>
        <topology evidence="10">Multi-pass membrane protein</topology>
    </subcellularLocation>
    <subcellularLocation>
        <location evidence="1">Cell membrane</location>
        <topology evidence="1">Multi-pass membrane protein</topology>
    </subcellularLocation>
</comment>
<feature type="domain" description="ABC transmembrane type-1" evidence="11">
    <location>
        <begin position="68"/>
        <end position="271"/>
    </location>
</feature>
<dbReference type="PANTHER" id="PTHR42922">
    <property type="entry name" value="PHOSPHATE TRANSPORT SYSTEM PERMEASE PROTEIN PSTA"/>
    <property type="match status" value="1"/>
</dbReference>
<dbReference type="NCBIfam" id="NF008430">
    <property type="entry name" value="PRK11268.1"/>
    <property type="match status" value="1"/>
</dbReference>
<evidence type="ECO:0000256" key="3">
    <source>
        <dbReference type="ARBA" id="ARBA00016864"/>
    </source>
</evidence>
<feature type="transmembrane region" description="Helical" evidence="10">
    <location>
        <begin position="190"/>
        <end position="208"/>
    </location>
</feature>
<organism evidence="12 13">
    <name type="scientific">Chitinimonas lacunae</name>
    <dbReference type="NCBI Taxonomy" id="1963018"/>
    <lineage>
        <taxon>Bacteria</taxon>
        <taxon>Pseudomonadati</taxon>
        <taxon>Pseudomonadota</taxon>
        <taxon>Betaproteobacteria</taxon>
        <taxon>Neisseriales</taxon>
        <taxon>Chitinibacteraceae</taxon>
        <taxon>Chitinimonas</taxon>
    </lineage>
</organism>